<sequence>MRTPFPPGSGARLREELADQVACRFDPELHDGPEPQAGESPEWRAAREEVARQVCAECPLRTTSCLAYVRRVRPKRGVWAGLTPEQIAELPSWRSRKAA</sequence>
<reference evidence="4" key="1">
    <citation type="journal article" date="2019" name="Int. J. Syst. Evol. Microbiol.">
        <title>The Global Catalogue of Microorganisms (GCM) 10K type strain sequencing project: providing services to taxonomists for standard genome sequencing and annotation.</title>
        <authorList>
            <consortium name="The Broad Institute Genomics Platform"/>
            <consortium name="The Broad Institute Genome Sequencing Center for Infectious Disease"/>
            <person name="Wu L."/>
            <person name="Ma J."/>
        </authorList>
    </citation>
    <scope>NUCLEOTIDE SEQUENCE [LARGE SCALE GENOMIC DNA]</scope>
    <source>
        <strain evidence="4">KLKA75</strain>
    </source>
</reference>
<feature type="region of interest" description="Disordered" evidence="1">
    <location>
        <begin position="26"/>
        <end position="45"/>
    </location>
</feature>
<evidence type="ECO:0000259" key="2">
    <source>
        <dbReference type="PROSITE" id="PS51674"/>
    </source>
</evidence>
<name>A0ABV9U375_9ACTN</name>
<evidence type="ECO:0000313" key="3">
    <source>
        <dbReference type="EMBL" id="MFC4910923.1"/>
    </source>
</evidence>
<comment type="caution">
    <text evidence="3">The sequence shown here is derived from an EMBL/GenBank/DDBJ whole genome shotgun (WGS) entry which is preliminary data.</text>
</comment>
<dbReference type="Proteomes" id="UP001595872">
    <property type="component" value="Unassembled WGS sequence"/>
</dbReference>
<keyword evidence="4" id="KW-1185">Reference proteome</keyword>
<protein>
    <submittedName>
        <fullName evidence="3">WhiB family transcriptional regulator</fullName>
    </submittedName>
</protein>
<dbReference type="InterPro" id="IPR034768">
    <property type="entry name" value="4FE4S_WBL"/>
</dbReference>
<gene>
    <name evidence="3" type="ORF">ACFPCY_26670</name>
</gene>
<proteinExistence type="predicted"/>
<organism evidence="3 4">
    <name type="scientific">Actinomadura gamaensis</name>
    <dbReference type="NCBI Taxonomy" id="1763541"/>
    <lineage>
        <taxon>Bacteria</taxon>
        <taxon>Bacillati</taxon>
        <taxon>Actinomycetota</taxon>
        <taxon>Actinomycetes</taxon>
        <taxon>Streptosporangiales</taxon>
        <taxon>Thermomonosporaceae</taxon>
        <taxon>Actinomadura</taxon>
    </lineage>
</organism>
<accession>A0ABV9U375</accession>
<dbReference type="EMBL" id="JBHSIT010000008">
    <property type="protein sequence ID" value="MFC4910923.1"/>
    <property type="molecule type" value="Genomic_DNA"/>
</dbReference>
<evidence type="ECO:0000313" key="4">
    <source>
        <dbReference type="Proteomes" id="UP001595872"/>
    </source>
</evidence>
<dbReference type="Pfam" id="PF02467">
    <property type="entry name" value="Whib"/>
    <property type="match status" value="1"/>
</dbReference>
<evidence type="ECO:0000256" key="1">
    <source>
        <dbReference type="SAM" id="MobiDB-lite"/>
    </source>
</evidence>
<dbReference type="PROSITE" id="PS51674">
    <property type="entry name" value="4FE4S_WBL"/>
    <property type="match status" value="1"/>
</dbReference>
<dbReference type="RefSeq" id="WP_378259576.1">
    <property type="nucleotide sequence ID" value="NZ_JBHSIT010000008.1"/>
</dbReference>
<feature type="domain" description="4Fe-4S Wbl-type" evidence="2">
    <location>
        <begin position="22"/>
        <end position="89"/>
    </location>
</feature>